<evidence type="ECO:0000313" key="1">
    <source>
        <dbReference type="EMBL" id="QKE93440.1"/>
    </source>
</evidence>
<dbReference type="RefSeq" id="WP_171837602.1">
    <property type="nucleotide sequence ID" value="NZ_CP053710.1"/>
</dbReference>
<dbReference type="KEGG" id="lck:HN018_24985"/>
<geneLocation type="plasmid" evidence="1 2">
    <name>unnamed2</name>
</geneLocation>
<keyword evidence="1" id="KW-0614">Plasmid</keyword>
<accession>A0A6M8HYL1</accession>
<name>A0A6M8HYL1_9PROT</name>
<dbReference type="AlphaFoldDB" id="A0A6M8HYL1"/>
<organism evidence="1 2">
    <name type="scientific">Lichenicola cladoniae</name>
    <dbReference type="NCBI Taxonomy" id="1484109"/>
    <lineage>
        <taxon>Bacteria</taxon>
        <taxon>Pseudomonadati</taxon>
        <taxon>Pseudomonadota</taxon>
        <taxon>Alphaproteobacteria</taxon>
        <taxon>Acetobacterales</taxon>
        <taxon>Acetobacteraceae</taxon>
        <taxon>Lichenicola</taxon>
    </lineage>
</organism>
<dbReference type="Proteomes" id="UP000500767">
    <property type="component" value="Plasmid unnamed2"/>
</dbReference>
<evidence type="ECO:0000313" key="2">
    <source>
        <dbReference type="Proteomes" id="UP000500767"/>
    </source>
</evidence>
<dbReference type="EMBL" id="CP053710">
    <property type="protein sequence ID" value="QKE93440.1"/>
    <property type="molecule type" value="Genomic_DNA"/>
</dbReference>
<reference evidence="1 2" key="1">
    <citation type="journal article" date="2014" name="World J. Microbiol. Biotechnol.">
        <title>Biodiversity and physiological characteristics of Antarctic and Arctic lichens-associated bacteria.</title>
        <authorList>
            <person name="Lee Y.M."/>
            <person name="Kim E.H."/>
            <person name="Lee H.K."/>
            <person name="Hong S.G."/>
        </authorList>
    </citation>
    <scope>NUCLEOTIDE SEQUENCE [LARGE SCALE GENOMIC DNA]</scope>
    <source>
        <strain evidence="1 2">PAMC 26569</strain>
        <plasmid evidence="1">unnamed2</plasmid>
    </source>
</reference>
<sequence>MSEFDCGVRASIVAHDMFYGVGQAVGLGLRQHRLSQAAVINELRVENDHLRAHLDVALNNTAVWEDRAHLMEADRDLADSAFRQRTAEYNELAEAYNELLRQKNEWVLYAEGLVRSLAQERL</sequence>
<proteinExistence type="predicted"/>
<protein>
    <submittedName>
        <fullName evidence="1">Uncharacterized protein</fullName>
    </submittedName>
</protein>
<keyword evidence="2" id="KW-1185">Reference proteome</keyword>
<gene>
    <name evidence="1" type="ORF">HN018_24985</name>
</gene>